<dbReference type="InterPro" id="IPR021109">
    <property type="entry name" value="Peptidase_aspartic_dom_sf"/>
</dbReference>
<dbReference type="Pfam" id="PF17919">
    <property type="entry name" value="RT_RNaseH_2"/>
    <property type="match status" value="1"/>
</dbReference>
<dbReference type="InterPro" id="IPR001584">
    <property type="entry name" value="Integrase_cat-core"/>
</dbReference>
<dbReference type="InterPro" id="IPR036397">
    <property type="entry name" value="RNaseH_sf"/>
</dbReference>
<dbReference type="Gene3D" id="1.10.340.70">
    <property type="match status" value="1"/>
</dbReference>
<proteinExistence type="predicted"/>
<feature type="domain" description="Reverse transcriptase" evidence="2">
    <location>
        <begin position="452"/>
        <end position="635"/>
    </location>
</feature>
<evidence type="ECO:0000256" key="1">
    <source>
        <dbReference type="SAM" id="MobiDB-lite"/>
    </source>
</evidence>
<evidence type="ECO:0000259" key="2">
    <source>
        <dbReference type="PROSITE" id="PS50878"/>
    </source>
</evidence>
<dbReference type="CDD" id="cd09274">
    <property type="entry name" value="RNase_HI_RT_Ty3"/>
    <property type="match status" value="1"/>
</dbReference>
<dbReference type="InterPro" id="IPR041577">
    <property type="entry name" value="RT_RNaseH_2"/>
</dbReference>
<dbReference type="PANTHER" id="PTHR37984">
    <property type="entry name" value="PROTEIN CBG26694"/>
    <property type="match status" value="1"/>
</dbReference>
<dbReference type="OrthoDB" id="10041530at2759"/>
<evidence type="ECO:0000313" key="5">
    <source>
        <dbReference type="RefSeq" id="XP_022328252.1"/>
    </source>
</evidence>
<dbReference type="PANTHER" id="PTHR37984:SF8">
    <property type="entry name" value="CCHC-TYPE DOMAIN-CONTAINING PROTEIN"/>
    <property type="match status" value="1"/>
</dbReference>
<dbReference type="InterPro" id="IPR050951">
    <property type="entry name" value="Retrovirus_Pol_polyprotein"/>
</dbReference>
<dbReference type="PROSITE" id="PS50994">
    <property type="entry name" value="INTEGRASE"/>
    <property type="match status" value="1"/>
</dbReference>
<dbReference type="Gene3D" id="3.30.420.10">
    <property type="entry name" value="Ribonuclease H-like superfamily/Ribonuclease H"/>
    <property type="match status" value="1"/>
</dbReference>
<dbReference type="Pfam" id="PF00665">
    <property type="entry name" value="rve"/>
    <property type="match status" value="1"/>
</dbReference>
<dbReference type="SUPFAM" id="SSF53098">
    <property type="entry name" value="Ribonuclease H-like"/>
    <property type="match status" value="1"/>
</dbReference>
<feature type="domain" description="Integrase catalytic" evidence="3">
    <location>
        <begin position="996"/>
        <end position="1157"/>
    </location>
</feature>
<dbReference type="FunFam" id="3.10.20.370:FF:000001">
    <property type="entry name" value="Retrovirus-related Pol polyprotein from transposon 17.6-like protein"/>
    <property type="match status" value="1"/>
</dbReference>
<reference evidence="5" key="1">
    <citation type="submission" date="2025-08" db="UniProtKB">
        <authorList>
            <consortium name="RefSeq"/>
        </authorList>
    </citation>
    <scope>IDENTIFICATION</scope>
    <source>
        <tissue evidence="5">Whole sample</tissue>
    </source>
</reference>
<gene>
    <name evidence="5" type="primary">LOC111127385</name>
</gene>
<dbReference type="InterPro" id="IPR012337">
    <property type="entry name" value="RNaseH-like_sf"/>
</dbReference>
<dbReference type="SUPFAM" id="SSF50630">
    <property type="entry name" value="Acid proteases"/>
    <property type="match status" value="1"/>
</dbReference>
<dbReference type="InterPro" id="IPR041588">
    <property type="entry name" value="Integrase_H2C2"/>
</dbReference>
<feature type="compositionally biased region" description="Basic residues" evidence="1">
    <location>
        <begin position="1157"/>
        <end position="1169"/>
    </location>
</feature>
<dbReference type="GO" id="GO:0003676">
    <property type="term" value="F:nucleic acid binding"/>
    <property type="evidence" value="ECO:0007669"/>
    <property type="project" value="InterPro"/>
</dbReference>
<dbReference type="SUPFAM" id="SSF56672">
    <property type="entry name" value="DNA/RNA polymerases"/>
    <property type="match status" value="1"/>
</dbReference>
<sequence>MAESAFRLPSQLNITDGNISENFRKWKRQVEIYMAATGSDAKEKKATQVAILLHCAGPQVIEIYDQFKWDSPDDKDDVSKVLDKLKQYCNPRTNEVIESHRFWSMEWQEPFDLFLTELRNRADQCNFGEAKDRLIRDKIIFTSQGKLLEQLLKETDKLTLEKTVSICQAFEQSASHVKEFRDSSSQNKLAAPSKIQKVRKALPKTKTDSLKQNGDHRARHDKSTCAPKFVNDCDFCGGKHEKSKFKCPAYGKTCDKCNGRNHFKKRCRKIHSVATDNSQPDTEDDYHWLSAINSGPKHEVSAIMKVNDIDVKFQLDSAADVNTICQKFVHRYQVQPTNIKLKMWNNSSMKPLGEVNLGVRNDRTGETTDVHFVVVPNGYNCLLGLNTIQQMGLVTINKELFVNNVNASCLGDLGEASLQVDPEIQPKTLPCRKIPLAIRDDVKCELDNLVQRGILKPVTEPTRWVSQMAVVRKSNGRLRLCIDPQALNSALMREHFRLPTLDDVLPELANAKIFSKLDVKEAYWHVRLDEASSLLTTMITPFGRFRWIRLPFGLKVSSEIFQRKLHEAIGDLNGVFSIADDILVAGCGQTDADAKRDNERKLNTLYKRCAERHILLNDDKREVFLKEITFHGHRITCDGVKLDDKKLRAILDMEAPENVSAVKRFCGVVQYMAKFLPDLSSMLEPIRALTRKSVAWNWSTECNEAFNAIKQKLVTAPVLTYFNASKPVTVQVDSSQFGLGAVLLQDDKPVEYASRRLTPAERNWAQIEKEALAILFGLERFDQYTYGRTVIVENDHKPLASILKKPLSSAPRRLQDILVRLGRYDFDFQFIKGTNLVLADALSRAGLGSEHEDRPRIMAVSAYTEITDARLDEIKAATNVDCDMQDLILVIQSGWPDQRSSVPHSIQQYFDFRDTLSYYDGLVVKGEAVVIPMSLRQDMTSRLHKSHLAYDSMLRRARGVIFWPNMSKDIRRMAETCEICQATKPSNARETLHQHVEGAPWQKIGADLFEIQGRHYLVSIDYFSNFIEVDYLSSMKSSAVIDVFKKQFSRLGIPCILVSDGGPQFSSQEFKNFTKDWRINHVMSSPIHPQSNGKAEAAVKIMKQMLVKCIQDHSDQYEALMEQRNTPRQDTGLSPAEMLFGRSTRTLIPNLKLKTQRVHRNVKRKRRNRRDTVKRSYDRRARDLSKLQSGQSIYFQKKVNDAWQPGKVVDEIKNRSYQVQSADGAFYRRNRVHIRPTNVNVHIRDVTPPRAKIPAVPSHCETNMRPNKPVEVIPETTFAPDIESKPSHASEALTVNSRPKREIKEPVYLKDYVRY</sequence>
<dbReference type="FunFam" id="3.30.70.270:FF:000026">
    <property type="entry name" value="Transposon Ty3-G Gag-Pol polyprotein"/>
    <property type="match status" value="1"/>
</dbReference>
<dbReference type="FunFam" id="1.10.340.70:FF:000003">
    <property type="entry name" value="Protein CBG25708"/>
    <property type="match status" value="1"/>
</dbReference>
<dbReference type="InterPro" id="IPR043502">
    <property type="entry name" value="DNA/RNA_pol_sf"/>
</dbReference>
<dbReference type="Pfam" id="PF17921">
    <property type="entry name" value="Integrase_H2C2"/>
    <property type="match status" value="1"/>
</dbReference>
<dbReference type="Gene3D" id="2.40.70.10">
    <property type="entry name" value="Acid Proteases"/>
    <property type="match status" value="1"/>
</dbReference>
<dbReference type="Gene3D" id="3.10.20.370">
    <property type="match status" value="1"/>
</dbReference>
<accession>A0A8B8DJC9</accession>
<feature type="compositionally biased region" description="Basic and acidic residues" evidence="1">
    <location>
        <begin position="1170"/>
        <end position="1183"/>
    </location>
</feature>
<feature type="region of interest" description="Disordered" evidence="1">
    <location>
        <begin position="1157"/>
        <end position="1183"/>
    </location>
</feature>
<dbReference type="InterPro" id="IPR000477">
    <property type="entry name" value="RT_dom"/>
</dbReference>
<dbReference type="CDD" id="cd05481">
    <property type="entry name" value="retropepsin_like_LTR_1"/>
    <property type="match status" value="1"/>
</dbReference>
<dbReference type="FunFam" id="3.30.420.10:FF:000063">
    <property type="entry name" value="Retrovirus-related Pol polyprotein from transposon 297-like Protein"/>
    <property type="match status" value="1"/>
</dbReference>
<dbReference type="Pfam" id="PF00078">
    <property type="entry name" value="RVT_1"/>
    <property type="match status" value="1"/>
</dbReference>
<protein>
    <submittedName>
        <fullName evidence="5">Uncharacterized protein K02A2.6-like</fullName>
    </submittedName>
</protein>
<keyword evidence="4" id="KW-1185">Reference proteome</keyword>
<dbReference type="Gene3D" id="3.10.10.10">
    <property type="entry name" value="HIV Type 1 Reverse Transcriptase, subunit A, domain 1"/>
    <property type="match status" value="1"/>
</dbReference>
<dbReference type="GO" id="GO:0015074">
    <property type="term" value="P:DNA integration"/>
    <property type="evidence" value="ECO:0007669"/>
    <property type="project" value="InterPro"/>
</dbReference>
<dbReference type="CDD" id="cd01647">
    <property type="entry name" value="RT_LTR"/>
    <property type="match status" value="1"/>
</dbReference>
<dbReference type="Proteomes" id="UP000694844">
    <property type="component" value="Chromosome 3"/>
</dbReference>
<dbReference type="GeneID" id="111127385"/>
<dbReference type="KEGG" id="cvn:111127385"/>
<dbReference type="InterPro" id="IPR043128">
    <property type="entry name" value="Rev_trsase/Diguanyl_cyclase"/>
</dbReference>
<name>A0A8B8DJC9_CRAVI</name>
<evidence type="ECO:0000259" key="3">
    <source>
        <dbReference type="PROSITE" id="PS50994"/>
    </source>
</evidence>
<dbReference type="RefSeq" id="XP_022328252.1">
    <property type="nucleotide sequence ID" value="XM_022472544.1"/>
</dbReference>
<organism evidence="4 5">
    <name type="scientific">Crassostrea virginica</name>
    <name type="common">Eastern oyster</name>
    <dbReference type="NCBI Taxonomy" id="6565"/>
    <lineage>
        <taxon>Eukaryota</taxon>
        <taxon>Metazoa</taxon>
        <taxon>Spiralia</taxon>
        <taxon>Lophotrochozoa</taxon>
        <taxon>Mollusca</taxon>
        <taxon>Bivalvia</taxon>
        <taxon>Autobranchia</taxon>
        <taxon>Pteriomorphia</taxon>
        <taxon>Ostreida</taxon>
        <taxon>Ostreoidea</taxon>
        <taxon>Ostreidae</taxon>
        <taxon>Crassostrea</taxon>
    </lineage>
</organism>
<dbReference type="Gene3D" id="3.30.70.270">
    <property type="match status" value="2"/>
</dbReference>
<evidence type="ECO:0000313" key="4">
    <source>
        <dbReference type="Proteomes" id="UP000694844"/>
    </source>
</evidence>
<dbReference type="PROSITE" id="PS50878">
    <property type="entry name" value="RT_POL"/>
    <property type="match status" value="1"/>
</dbReference>